<protein>
    <submittedName>
        <fullName evidence="2">Phospholipid/glycerol acyltransferase</fullName>
    </submittedName>
</protein>
<proteinExistence type="predicted"/>
<keyword evidence="1" id="KW-0472">Membrane</keyword>
<dbReference type="RefSeq" id="WP_014373072.1">
    <property type="nucleotide sequence ID" value="NC_016940.1"/>
</dbReference>
<dbReference type="HOGENOM" id="CLU_713238_0_0_10"/>
<organism evidence="2 3">
    <name type="scientific">Saprospira grandis (strain Lewin)</name>
    <dbReference type="NCBI Taxonomy" id="984262"/>
    <lineage>
        <taxon>Bacteria</taxon>
        <taxon>Pseudomonadati</taxon>
        <taxon>Bacteroidota</taxon>
        <taxon>Saprospiria</taxon>
        <taxon>Saprospirales</taxon>
        <taxon>Saprospiraceae</taxon>
        <taxon>Saprospira</taxon>
    </lineage>
</organism>
<dbReference type="EMBL" id="CP002831">
    <property type="protein sequence ID" value="AFC22820.1"/>
    <property type="molecule type" value="Genomic_DNA"/>
</dbReference>
<keyword evidence="2" id="KW-0808">Transferase</keyword>
<dbReference type="STRING" id="984262.SGRA_0075"/>
<keyword evidence="1" id="KW-0812">Transmembrane</keyword>
<dbReference type="eggNOG" id="COG0204">
    <property type="taxonomic scope" value="Bacteria"/>
</dbReference>
<dbReference type="GO" id="GO:0016746">
    <property type="term" value="F:acyltransferase activity"/>
    <property type="evidence" value="ECO:0007669"/>
    <property type="project" value="UniProtKB-KW"/>
</dbReference>
<accession>H6L4E1</accession>
<keyword evidence="2" id="KW-0012">Acyltransferase</keyword>
<name>H6L4E1_SAPGL</name>
<feature type="transmembrane region" description="Helical" evidence="1">
    <location>
        <begin position="366"/>
        <end position="385"/>
    </location>
</feature>
<evidence type="ECO:0000313" key="2">
    <source>
        <dbReference type="EMBL" id="AFC22820.1"/>
    </source>
</evidence>
<gene>
    <name evidence="2" type="ordered locus">SGRA_0075</name>
</gene>
<keyword evidence="1" id="KW-1133">Transmembrane helix</keyword>
<dbReference type="AlphaFoldDB" id="H6L4E1"/>
<feature type="transmembrane region" description="Helical" evidence="1">
    <location>
        <begin position="224"/>
        <end position="246"/>
    </location>
</feature>
<evidence type="ECO:0000313" key="3">
    <source>
        <dbReference type="Proteomes" id="UP000007519"/>
    </source>
</evidence>
<dbReference type="KEGG" id="sgn:SGRA_0075"/>
<reference evidence="2 3" key="1">
    <citation type="journal article" date="2012" name="Stand. Genomic Sci.">
        <title>Complete genome sequencing and analysis of Saprospira grandis str. Lewin, a predatory marine bacterium.</title>
        <authorList>
            <person name="Saw J.H."/>
            <person name="Yuryev A."/>
            <person name="Kanbe M."/>
            <person name="Hou S."/>
            <person name="Young A.G."/>
            <person name="Aizawa S."/>
            <person name="Alam M."/>
        </authorList>
    </citation>
    <scope>NUCLEOTIDE SEQUENCE [LARGE SCALE GENOMIC DNA]</scope>
    <source>
        <strain evidence="2 3">Lewin</strain>
    </source>
</reference>
<dbReference type="OrthoDB" id="863974at2"/>
<keyword evidence="3" id="KW-1185">Reference proteome</keyword>
<dbReference type="Proteomes" id="UP000007519">
    <property type="component" value="Chromosome"/>
</dbReference>
<sequence>MSDKKIKEKALPKLKKRKACTPEQIAANRHIYDDHFRMGFVRQFNREIYSLMDQNYFRPEFIGFEELPERNRPEHPVIFASNHSGMAFPWDGMIFGSGLSKMHEFDPKKQLRVLTAPMLSQTPAMHPYFMLHAWKMAGGIDASFLNFETMMHYPDGQLLIYPEGVPGIGKGFNRRYKLQRFSSSFIRMSLKYKSDIVWYSTINAEYVAPLMYSHKGVNKAINKIGVPFLPLGPLTPLLLFPAAFFLSFPSKMTFVRGSRIRPYEWTDKAFEELTEAEIEDIRQRVQDKCQEELNLALAQYGRKPYRLGELLRVIFKGFPLNTPLGWPMLFHEFEKQWHQKGKKGEEVKVYKGFGASIYLLFRNPICFLYFIPFFGWLALVAYGRWRWKNGFKDKE</sequence>
<evidence type="ECO:0000256" key="1">
    <source>
        <dbReference type="SAM" id="Phobius"/>
    </source>
</evidence>